<proteinExistence type="predicted"/>
<keyword evidence="2 4" id="KW-0238">DNA-binding</keyword>
<keyword evidence="9" id="KW-1185">Reference proteome</keyword>
<protein>
    <submittedName>
        <fullName evidence="8">Site-specific recombinase XerD</fullName>
    </submittedName>
</protein>
<keyword evidence="1" id="KW-0229">DNA integration</keyword>
<dbReference type="RefSeq" id="WP_198681544.1">
    <property type="nucleotide sequence ID" value="NZ_SHKR01000011.1"/>
</dbReference>
<name>A0A4Q7XA63_9ACTN</name>
<dbReference type="PANTHER" id="PTHR30349:SF91">
    <property type="entry name" value="INTA PROTEIN"/>
    <property type="match status" value="1"/>
</dbReference>
<dbReference type="InterPro" id="IPR011010">
    <property type="entry name" value="DNA_brk_join_enz"/>
</dbReference>
<evidence type="ECO:0000259" key="6">
    <source>
        <dbReference type="PROSITE" id="PS51898"/>
    </source>
</evidence>
<dbReference type="InterPro" id="IPR044068">
    <property type="entry name" value="CB"/>
</dbReference>
<dbReference type="CDD" id="cd01189">
    <property type="entry name" value="INT_ICEBs1_C_like"/>
    <property type="match status" value="1"/>
</dbReference>
<dbReference type="InterPro" id="IPR010998">
    <property type="entry name" value="Integrase_recombinase_N"/>
</dbReference>
<feature type="domain" description="Tyr recombinase" evidence="6">
    <location>
        <begin position="176"/>
        <end position="384"/>
    </location>
</feature>
<dbReference type="GO" id="GO:0003677">
    <property type="term" value="F:DNA binding"/>
    <property type="evidence" value="ECO:0007669"/>
    <property type="project" value="UniProtKB-UniRule"/>
</dbReference>
<evidence type="ECO:0000256" key="5">
    <source>
        <dbReference type="SAM" id="MobiDB-lite"/>
    </source>
</evidence>
<dbReference type="AlphaFoldDB" id="A0A4Q7XA63"/>
<reference evidence="8 9" key="1">
    <citation type="journal article" date="2015" name="Stand. Genomic Sci.">
        <title>Genomic Encyclopedia of Bacterial and Archaeal Type Strains, Phase III: the genomes of soil and plant-associated and newly described type strains.</title>
        <authorList>
            <person name="Whitman W.B."/>
            <person name="Woyke T."/>
            <person name="Klenk H.P."/>
            <person name="Zhou Y."/>
            <person name="Lilburn T.G."/>
            <person name="Beck B.J."/>
            <person name="De Vos P."/>
            <person name="Vandamme P."/>
            <person name="Eisen J.A."/>
            <person name="Garrity G."/>
            <person name="Hugenholtz P."/>
            <person name="Kyrpides N.C."/>
        </authorList>
    </citation>
    <scope>NUCLEOTIDE SEQUENCE [LARGE SCALE GENOMIC DNA]</scope>
    <source>
        <strain evidence="8 9">VKM Ac-2540</strain>
    </source>
</reference>
<evidence type="ECO:0000313" key="9">
    <source>
        <dbReference type="Proteomes" id="UP000292027"/>
    </source>
</evidence>
<evidence type="ECO:0000313" key="8">
    <source>
        <dbReference type="EMBL" id="RZU20057.1"/>
    </source>
</evidence>
<dbReference type="PROSITE" id="PS51900">
    <property type="entry name" value="CB"/>
    <property type="match status" value="1"/>
</dbReference>
<dbReference type="InterPro" id="IPR013762">
    <property type="entry name" value="Integrase-like_cat_sf"/>
</dbReference>
<feature type="domain" description="Core-binding (CB)" evidence="7">
    <location>
        <begin position="65"/>
        <end position="153"/>
    </location>
</feature>
<dbReference type="PROSITE" id="PS51898">
    <property type="entry name" value="TYR_RECOMBINASE"/>
    <property type="match status" value="1"/>
</dbReference>
<dbReference type="SUPFAM" id="SSF56349">
    <property type="entry name" value="DNA breaking-rejoining enzymes"/>
    <property type="match status" value="1"/>
</dbReference>
<dbReference type="GO" id="GO:0006310">
    <property type="term" value="P:DNA recombination"/>
    <property type="evidence" value="ECO:0007669"/>
    <property type="project" value="UniProtKB-KW"/>
</dbReference>
<sequence length="413" mass="45571">MAKLKDGVMKRGKTWSYVIRVVDPATGLSKPKWVGGFATEDDAKEARDEARRAARRGEYVDRKAITVTEYLGDWIDAHTIEIKPKTADTYRYLVRQYVDPHIGKMRLQAVRPTTLTSLYIKLMNGGGKNGSKLSRATVDYVHAILRKAFNDAVRFEQLLSTNPAERAKRPRREARGITEVWTADQLRLFLGLVSSHRLAAFYRLAAYTGARRGELLNLRWADVDWKAPAVRIRGSVGVVAGERVEGSTKGGRERVVSLDAGTIDALKAHRKLQAADQLVVGEAWTDTGHIFTTGLGQPIYPDTVTQLFGKVLRAYNEPEDPADRPAKPLPHARLHDLRHVHATMLLLAGVPVHVVAERLGHADPSITLRVYAHVIRKNAAGVADIFATAADVEDTGSDDDEGDEPEAGVLVPC</sequence>
<dbReference type="Pfam" id="PF00589">
    <property type="entry name" value="Phage_integrase"/>
    <property type="match status" value="1"/>
</dbReference>
<dbReference type="EMBL" id="SHKR01000011">
    <property type="protein sequence ID" value="RZU20057.1"/>
    <property type="molecule type" value="Genomic_DNA"/>
</dbReference>
<feature type="compositionally biased region" description="Acidic residues" evidence="5">
    <location>
        <begin position="393"/>
        <end position="406"/>
    </location>
</feature>
<comment type="caution">
    <text evidence="8">The sequence shown here is derived from an EMBL/GenBank/DDBJ whole genome shotgun (WGS) entry which is preliminary data.</text>
</comment>
<gene>
    <name evidence="8" type="ORF">EV645_2278</name>
</gene>
<accession>A0A4Q7XA63</accession>
<dbReference type="Gene3D" id="1.10.443.10">
    <property type="entry name" value="Intergrase catalytic core"/>
    <property type="match status" value="1"/>
</dbReference>
<evidence type="ECO:0000259" key="7">
    <source>
        <dbReference type="PROSITE" id="PS51900"/>
    </source>
</evidence>
<evidence type="ECO:0000256" key="2">
    <source>
        <dbReference type="ARBA" id="ARBA00023125"/>
    </source>
</evidence>
<dbReference type="PANTHER" id="PTHR30349">
    <property type="entry name" value="PHAGE INTEGRASE-RELATED"/>
    <property type="match status" value="1"/>
</dbReference>
<evidence type="ECO:0000256" key="1">
    <source>
        <dbReference type="ARBA" id="ARBA00022908"/>
    </source>
</evidence>
<evidence type="ECO:0000256" key="4">
    <source>
        <dbReference type="PROSITE-ProRule" id="PRU01248"/>
    </source>
</evidence>
<dbReference type="InterPro" id="IPR050090">
    <property type="entry name" value="Tyrosine_recombinase_XerCD"/>
</dbReference>
<evidence type="ECO:0000256" key="3">
    <source>
        <dbReference type="ARBA" id="ARBA00023172"/>
    </source>
</evidence>
<organism evidence="8 9">
    <name type="scientific">Kribbella rubisoli</name>
    <dbReference type="NCBI Taxonomy" id="3075929"/>
    <lineage>
        <taxon>Bacteria</taxon>
        <taxon>Bacillati</taxon>
        <taxon>Actinomycetota</taxon>
        <taxon>Actinomycetes</taxon>
        <taxon>Propionibacteriales</taxon>
        <taxon>Kribbellaceae</taxon>
        <taxon>Kribbella</taxon>
    </lineage>
</organism>
<dbReference type="Proteomes" id="UP000292027">
    <property type="component" value="Unassembled WGS sequence"/>
</dbReference>
<dbReference type="Gene3D" id="1.10.150.130">
    <property type="match status" value="1"/>
</dbReference>
<keyword evidence="3" id="KW-0233">DNA recombination</keyword>
<dbReference type="Pfam" id="PF14659">
    <property type="entry name" value="Phage_int_SAM_3"/>
    <property type="match status" value="1"/>
</dbReference>
<dbReference type="GO" id="GO:0015074">
    <property type="term" value="P:DNA integration"/>
    <property type="evidence" value="ECO:0007669"/>
    <property type="project" value="UniProtKB-KW"/>
</dbReference>
<dbReference type="InterPro" id="IPR004107">
    <property type="entry name" value="Integrase_SAM-like_N"/>
</dbReference>
<feature type="region of interest" description="Disordered" evidence="5">
    <location>
        <begin position="393"/>
        <end position="413"/>
    </location>
</feature>
<dbReference type="InterPro" id="IPR002104">
    <property type="entry name" value="Integrase_catalytic"/>
</dbReference>